<keyword evidence="1" id="KW-0812">Transmembrane</keyword>
<dbReference type="RefSeq" id="WP_406829889.1">
    <property type="nucleotide sequence ID" value="NZ_CP157483.1"/>
</dbReference>
<dbReference type="AlphaFoldDB" id="A0AAU7JQT5"/>
<proteinExistence type="predicted"/>
<accession>A0AAU7JQT5</accession>
<feature type="transmembrane region" description="Helical" evidence="1">
    <location>
        <begin position="41"/>
        <end position="65"/>
    </location>
</feature>
<evidence type="ECO:0000313" key="2">
    <source>
        <dbReference type="EMBL" id="XBO42469.1"/>
    </source>
</evidence>
<gene>
    <name evidence="2" type="ORF">ABEG17_12890</name>
</gene>
<feature type="transmembrane region" description="Helical" evidence="1">
    <location>
        <begin position="111"/>
        <end position="131"/>
    </location>
</feature>
<sequence length="141" mass="14323">MSTELRGTRTVLAVVGVLVGLYGAIRFLGLGWGNLLATGPWLAGVVFVHDGLLAPLVVLAGVGAARVLPTWARRAALLVLVVLGSVTLVAVPVLGRFGAKADNPTLLDRPYAVGWVAVAAVVLGAATAVAVRDRRKGAPGG</sequence>
<keyword evidence="1" id="KW-1133">Transmembrane helix</keyword>
<feature type="transmembrane region" description="Helical" evidence="1">
    <location>
        <begin position="77"/>
        <end position="99"/>
    </location>
</feature>
<name>A0AAU7JQT5_9MICO</name>
<evidence type="ECO:0000256" key="1">
    <source>
        <dbReference type="SAM" id="Phobius"/>
    </source>
</evidence>
<keyword evidence="1" id="KW-0472">Membrane</keyword>
<reference evidence="2" key="1">
    <citation type="submission" date="2024-05" db="EMBL/GenBank/DDBJ databases">
        <authorList>
            <person name="Kim S."/>
            <person name="Heo J."/>
            <person name="Choi H."/>
            <person name="Choi Y."/>
            <person name="Kwon S.-W."/>
            <person name="Kim Y."/>
        </authorList>
    </citation>
    <scope>NUCLEOTIDE SEQUENCE</scope>
    <source>
        <strain evidence="2">KACC 23699</strain>
    </source>
</reference>
<protein>
    <submittedName>
        <fullName evidence="2">Uncharacterized protein</fullName>
    </submittedName>
</protein>
<feature type="transmembrane region" description="Helical" evidence="1">
    <location>
        <begin position="12"/>
        <end position="35"/>
    </location>
</feature>
<dbReference type="EMBL" id="CP157483">
    <property type="protein sequence ID" value="XBO42469.1"/>
    <property type="molecule type" value="Genomic_DNA"/>
</dbReference>
<organism evidence="2">
    <name type="scientific">Pedococcus sp. KACC 23699</name>
    <dbReference type="NCBI Taxonomy" id="3149228"/>
    <lineage>
        <taxon>Bacteria</taxon>
        <taxon>Bacillati</taxon>
        <taxon>Actinomycetota</taxon>
        <taxon>Actinomycetes</taxon>
        <taxon>Micrococcales</taxon>
        <taxon>Intrasporangiaceae</taxon>
        <taxon>Pedococcus</taxon>
    </lineage>
</organism>